<organism evidence="2 3">
    <name type="scientific">Thermonema lapsum</name>
    <dbReference type="NCBI Taxonomy" id="28195"/>
    <lineage>
        <taxon>Bacteria</taxon>
        <taxon>Pseudomonadati</taxon>
        <taxon>Bacteroidota</taxon>
        <taxon>Cytophagia</taxon>
        <taxon>Cytophagales</taxon>
        <taxon>Thermonemataceae</taxon>
        <taxon>Thermonema</taxon>
    </lineage>
</organism>
<keyword evidence="1" id="KW-0472">Membrane</keyword>
<evidence type="ECO:0000313" key="2">
    <source>
        <dbReference type="EMBL" id="NIK72602.1"/>
    </source>
</evidence>
<evidence type="ECO:0000313" key="3">
    <source>
        <dbReference type="Proteomes" id="UP000537126"/>
    </source>
</evidence>
<sequence>MKDELKQFLESGKLELYVLNLLDEQQSREVEDMLNRYPELQFVYFEMKNALDNYADKQLYEYFEAEEKLLPLDATQKQTIESSSFLVGSRFWVAASLISVIFNAFLLFYYFQERKEKESLLAQMHTIEQRFLAQQVQMQDEYSAFLHTHAHFVPLYQKTGDTQQKAVVVWNPQTGEVVVFSAWLGAPPEGYCYRLWAVDSGGKVHEVTELKLHTVCHTKVKQQVSRWMLTLEKQSGNNQKLIAQAFMKG</sequence>
<dbReference type="AlphaFoldDB" id="A0A846MME5"/>
<name>A0A846MME5_9BACT</name>
<proteinExistence type="predicted"/>
<accession>A0A846MME5</accession>
<gene>
    <name evidence="2" type="ORF">FHS56_000088</name>
</gene>
<evidence type="ECO:0008006" key="4">
    <source>
        <dbReference type="Google" id="ProtNLM"/>
    </source>
</evidence>
<feature type="transmembrane region" description="Helical" evidence="1">
    <location>
        <begin position="91"/>
        <end position="111"/>
    </location>
</feature>
<protein>
    <recommendedName>
        <fullName evidence="4">Anti-sigma factor</fullName>
    </recommendedName>
</protein>
<dbReference type="EMBL" id="JAASRN010000001">
    <property type="protein sequence ID" value="NIK72602.1"/>
    <property type="molecule type" value="Genomic_DNA"/>
</dbReference>
<keyword evidence="1" id="KW-1133">Transmembrane helix</keyword>
<reference evidence="2 3" key="1">
    <citation type="submission" date="2020-03" db="EMBL/GenBank/DDBJ databases">
        <title>Genomic Encyclopedia of Type Strains, Phase IV (KMG-IV): sequencing the most valuable type-strain genomes for metagenomic binning, comparative biology and taxonomic classification.</title>
        <authorList>
            <person name="Goeker M."/>
        </authorList>
    </citation>
    <scope>NUCLEOTIDE SEQUENCE [LARGE SCALE GENOMIC DNA]</scope>
    <source>
        <strain evidence="2 3">DSM 5718</strain>
    </source>
</reference>
<keyword evidence="1" id="KW-0812">Transmembrane</keyword>
<keyword evidence="3" id="KW-1185">Reference proteome</keyword>
<comment type="caution">
    <text evidence="2">The sequence shown here is derived from an EMBL/GenBank/DDBJ whole genome shotgun (WGS) entry which is preliminary data.</text>
</comment>
<evidence type="ECO:0000256" key="1">
    <source>
        <dbReference type="SAM" id="Phobius"/>
    </source>
</evidence>
<dbReference type="Proteomes" id="UP000537126">
    <property type="component" value="Unassembled WGS sequence"/>
</dbReference>
<dbReference type="RefSeq" id="WP_166917923.1">
    <property type="nucleotide sequence ID" value="NZ_JAASRN010000001.1"/>
</dbReference>